<dbReference type="Pfam" id="PF03606">
    <property type="entry name" value="DcuC"/>
    <property type="match status" value="1"/>
</dbReference>
<evidence type="ECO:0000313" key="7">
    <source>
        <dbReference type="EMBL" id="ONM45680.1"/>
    </source>
</evidence>
<evidence type="ECO:0000256" key="4">
    <source>
        <dbReference type="ARBA" id="ARBA00022989"/>
    </source>
</evidence>
<keyword evidence="8" id="KW-1185">Reference proteome</keyword>
<evidence type="ECO:0000256" key="2">
    <source>
        <dbReference type="ARBA" id="ARBA00022475"/>
    </source>
</evidence>
<protein>
    <submittedName>
        <fullName evidence="7">Uncharacterized protein</fullName>
    </submittedName>
</protein>
<dbReference type="InterPro" id="IPR018385">
    <property type="entry name" value="C4_dicarb_anaerob_car-like"/>
</dbReference>
<name>A0A1S8DM02_9GAMM</name>
<evidence type="ECO:0000256" key="5">
    <source>
        <dbReference type="ARBA" id="ARBA00023136"/>
    </source>
</evidence>
<keyword evidence="2" id="KW-1003">Cell membrane</keyword>
<dbReference type="EMBL" id="MUBC01000002">
    <property type="protein sequence ID" value="ONM45680.1"/>
    <property type="molecule type" value="Genomic_DNA"/>
</dbReference>
<dbReference type="Proteomes" id="UP000242847">
    <property type="component" value="Unassembled WGS sequence"/>
</dbReference>
<gene>
    <name evidence="7" type="ORF">BXT89_01655</name>
</gene>
<reference evidence="7 8" key="1">
    <citation type="submission" date="2017-01" db="EMBL/GenBank/DDBJ databases">
        <title>Draft genome sequence of Pseudomonas pachastrellae type strain CCUG 46540T from a deep sea.</title>
        <authorList>
            <person name="Gomila M."/>
            <person name="Mulet M."/>
            <person name="Lalucat J."/>
            <person name="Garcia-Valdes E."/>
        </authorList>
    </citation>
    <scope>NUCLEOTIDE SEQUENCE [LARGE SCALE GENOMIC DNA]</scope>
    <source>
        <strain evidence="7 8">CCUG 46540</strain>
    </source>
</reference>
<evidence type="ECO:0000256" key="3">
    <source>
        <dbReference type="ARBA" id="ARBA00022692"/>
    </source>
</evidence>
<dbReference type="RefSeq" id="WP_211276237.1">
    <property type="nucleotide sequence ID" value="NZ_FOUD01000008.1"/>
</dbReference>
<dbReference type="AlphaFoldDB" id="A0A1S8DM02"/>
<feature type="transmembrane region" description="Helical" evidence="6">
    <location>
        <begin position="12"/>
        <end position="38"/>
    </location>
</feature>
<dbReference type="STRING" id="254161.SAMN05216256_10833"/>
<proteinExistence type="predicted"/>
<comment type="caution">
    <text evidence="7">The sequence shown here is derived from an EMBL/GenBank/DDBJ whole genome shotgun (WGS) entry which is preliminary data.</text>
</comment>
<sequence>MLAIPQGLVDASMVVFFTFIIGGLFIVIRTTGVIDIAVDKLTRRLANRSVLILPLMIALRFDSITAVGVALLVTTAGFSAGVLNPINTGLGQMIAEVPIYSGAGLRSMLFLLLIGSGVLNITRCALKVRANPEFSLMADDSKEAEKRRH</sequence>
<keyword evidence="4 6" id="KW-1133">Transmembrane helix</keyword>
<dbReference type="GO" id="GO:0005886">
    <property type="term" value="C:plasma membrane"/>
    <property type="evidence" value="ECO:0007669"/>
    <property type="project" value="UniProtKB-SubCell"/>
</dbReference>
<accession>A0A1S8DM02</accession>
<feature type="transmembrane region" description="Helical" evidence="6">
    <location>
        <begin position="50"/>
        <end position="79"/>
    </location>
</feature>
<keyword evidence="5 6" id="KW-0472">Membrane</keyword>
<evidence type="ECO:0000313" key="8">
    <source>
        <dbReference type="Proteomes" id="UP000242847"/>
    </source>
</evidence>
<evidence type="ECO:0000256" key="6">
    <source>
        <dbReference type="SAM" id="Phobius"/>
    </source>
</evidence>
<feature type="transmembrane region" description="Helical" evidence="6">
    <location>
        <begin position="99"/>
        <end position="119"/>
    </location>
</feature>
<organism evidence="7 8">
    <name type="scientific">Halopseudomonas pachastrellae</name>
    <dbReference type="NCBI Taxonomy" id="254161"/>
    <lineage>
        <taxon>Bacteria</taxon>
        <taxon>Pseudomonadati</taxon>
        <taxon>Pseudomonadota</taxon>
        <taxon>Gammaproteobacteria</taxon>
        <taxon>Pseudomonadales</taxon>
        <taxon>Pseudomonadaceae</taxon>
        <taxon>Halopseudomonas</taxon>
    </lineage>
</organism>
<keyword evidence="3 6" id="KW-0812">Transmembrane</keyword>
<evidence type="ECO:0000256" key="1">
    <source>
        <dbReference type="ARBA" id="ARBA00004651"/>
    </source>
</evidence>
<comment type="subcellular location">
    <subcellularLocation>
        <location evidence="1">Cell membrane</location>
        <topology evidence="1">Multi-pass membrane protein</topology>
    </subcellularLocation>
</comment>